<proteinExistence type="predicted"/>
<organism evidence="1 2">
    <name type="scientific">Seongchinamella sediminis</name>
    <dbReference type="NCBI Taxonomy" id="2283635"/>
    <lineage>
        <taxon>Bacteria</taxon>
        <taxon>Pseudomonadati</taxon>
        <taxon>Pseudomonadota</taxon>
        <taxon>Gammaproteobacteria</taxon>
        <taxon>Cellvibrionales</taxon>
        <taxon>Halieaceae</taxon>
        <taxon>Seongchinamella</taxon>
    </lineage>
</organism>
<dbReference type="Proteomes" id="UP000265509">
    <property type="component" value="Unassembled WGS sequence"/>
</dbReference>
<dbReference type="OrthoDB" id="5712323at2"/>
<gene>
    <name evidence="1" type="ORF">DWB85_13900</name>
</gene>
<dbReference type="AlphaFoldDB" id="A0A3L7DV47"/>
<accession>A0A3L7DV47</accession>
<dbReference type="EMBL" id="QRAN01000015">
    <property type="protein sequence ID" value="RLQ21174.1"/>
    <property type="molecule type" value="Genomic_DNA"/>
</dbReference>
<dbReference type="RefSeq" id="WP_117955756.1">
    <property type="nucleotide sequence ID" value="NZ_QRAN01000015.1"/>
</dbReference>
<sequence length="611" mass="66583">MSNDPNTSPSGLYAFAECEAVDMQNGGVLLIDKFSDAQLMVGGPVAASMPLCRVFRTLEQHAQVLTASIPELAGQQADVMKVLNMLKDAGLMTTAESVCDRLNAEVPPPLDLPPTRVFAITCDRPAAVKRLLESMLRAGNLSRHEALFLIDDSRDPANAEQNREAVEEFNLTCPRNMLYFGATESAQFMAELIAQQPAEEEAIRFLIDQDRWAGEKTYGRARNLTLLLSVGCRAIVMDDDVICAAVESPHKKPGLQFGQLEREADFYLDQQDMLARTTRAEFDPLTQHASCLGLSMGQAIAKLADGQPVKPTDLAGANSAYLSLWSADSPVMVTQSGAMGDPGTPGTEWILTLDPASSKRLTEFSGGIEGALASRTYWLGQPRPTFTKMSVISQVSGLDNTHLLPPYFPVFRGEDYLFGAMTEFLHPHAAVLEYDWNVPHLPLEPRHGNPNPPPQSGRGKININKYVTDHTAYQAGVSAETRLQALAALAAKLSEMSDRDLISLFRREVAYWQAADLSRLARFLNDGSIRAPLWQQWLQESLDTIAAATQVPARVADMSSLPDGMSEGQALNALRELCAGYAASLSSWQEIRAAAGECSRQALGQAIKGSR</sequence>
<reference evidence="1 2" key="1">
    <citation type="submission" date="2018-07" db="EMBL/GenBank/DDBJ databases">
        <title>Halioglobus sp. genome submission.</title>
        <authorList>
            <person name="Ye M.-Q."/>
            <person name="Du Z.-J."/>
        </authorList>
    </citation>
    <scope>NUCLEOTIDE SEQUENCE [LARGE SCALE GENOMIC DNA]</scope>
    <source>
        <strain evidence="1 2">U0301</strain>
    </source>
</reference>
<evidence type="ECO:0000313" key="1">
    <source>
        <dbReference type="EMBL" id="RLQ21174.1"/>
    </source>
</evidence>
<protein>
    <submittedName>
        <fullName evidence="1">Uncharacterized protein</fullName>
    </submittedName>
</protein>
<evidence type="ECO:0000313" key="2">
    <source>
        <dbReference type="Proteomes" id="UP000265509"/>
    </source>
</evidence>
<keyword evidence="2" id="KW-1185">Reference proteome</keyword>
<comment type="caution">
    <text evidence="1">The sequence shown here is derived from an EMBL/GenBank/DDBJ whole genome shotgun (WGS) entry which is preliminary data.</text>
</comment>
<name>A0A3L7DV47_9GAMM</name>